<dbReference type="PROSITE" id="PS50151">
    <property type="entry name" value="UVR"/>
    <property type="match status" value="1"/>
</dbReference>
<feature type="region of interest" description="Disordered" evidence="1">
    <location>
        <begin position="794"/>
        <end position="838"/>
    </location>
</feature>
<organism evidence="3 4">
    <name type="scientific">Fasciolopsis buskii</name>
    <dbReference type="NCBI Taxonomy" id="27845"/>
    <lineage>
        <taxon>Eukaryota</taxon>
        <taxon>Metazoa</taxon>
        <taxon>Spiralia</taxon>
        <taxon>Lophotrochozoa</taxon>
        <taxon>Platyhelminthes</taxon>
        <taxon>Trematoda</taxon>
        <taxon>Digenea</taxon>
        <taxon>Plagiorchiida</taxon>
        <taxon>Echinostomata</taxon>
        <taxon>Echinostomatoidea</taxon>
        <taxon>Fasciolidae</taxon>
        <taxon>Fasciolopsis</taxon>
    </lineage>
</organism>
<feature type="compositionally biased region" description="Low complexity" evidence="1">
    <location>
        <begin position="324"/>
        <end position="354"/>
    </location>
</feature>
<feature type="region of interest" description="Disordered" evidence="1">
    <location>
        <begin position="443"/>
        <end position="483"/>
    </location>
</feature>
<evidence type="ECO:0000313" key="4">
    <source>
        <dbReference type="Proteomes" id="UP000728185"/>
    </source>
</evidence>
<dbReference type="SUPFAM" id="SSF49785">
    <property type="entry name" value="Galactose-binding domain-like"/>
    <property type="match status" value="1"/>
</dbReference>
<dbReference type="AlphaFoldDB" id="A0A8E0VIJ6"/>
<sequence>MPRKLPFRVVHVSCQDENYPATELNHHSPATRGWISCRFCTFPQQLVFVLQERAHLRKIQVLSHQYLIASKIEFFVGDLREDDVRHYQNARYTRLGYVSLSDNRNTEFKARELKSVHVDAVGTFVQLLLHRNYTNEHNVYNQVGLVAINLIGDPVQRSPENSNMLSGGSSVTNRPDFIPPTEDLAFDIYQDPEVANIIRKLEKQKQACVSEEQFDQAQKIRDAIGYLQRVGERLGRLALEKQQAVEDENYERAKLKKFQISELRTNLYKDLDLINLLSQDIPLVQRVQANGDCADPSFTYESVSKSKPKRPDLIRLQALQELSLQTTLTQSTTETSHARSPSPNRRHSNSPNRHGVLRQIDPDERPLPALHRQHRTTSHSSATVSKPTEPDADDQTLSDQVSIMSVDPSFGLDRPFPVTAVGASGQVLAPIEDEETEALELEEWEEDEQQNTDQQFESRPSVPAYPLTGGQHPNQPEPLSESNRRLASVAIDAVGLDLVTMALSKVWAFREKALIELEKRITAPQLPPPASLPDSADPDPRGELRAVTFLMKRALDDQVLSIFRLAAYFMKPLVIDFVERYGIPRPELHYALDKLLPALFRRTGDTAVRIREVAKNQVLNMAQWPQLRQSTAYWNEVLRPFSSVTLDRSALSRMELVTELYAAHGVDPVLQSTSEGTGGGSQNGFTLEAVAVFTAQALTHRSNEVRDTAENLMVALYRAENRSVIRRCLPSPEDVRTQRHPLYRRLLSKFERIDIKYAPIDAPVDGRILDPSKKQKDLEALQVEVQQVRAMMRAGASRSHAGPALVERGRPFKIEPAKPRRSKAHQSNMASNNNAQTGSMIAATKLTAVASRELSSSPRRVPSRSGDTAPPHESDAGLLPSGQLTTEAELLLTLDKTCIFCGERNEQFTEEGLDLHYWKDCPMLHRCVNCKQVVEIAGMVEHLLHECEAAPPGHYVRCARCSEAVPRSELDTHPCIPTVAGGVQPASHIRCPLCHTDLPILPSSSSSVNNAIAPGGPEDIWKSHLLGDGDHPNLPACAHNPRRPVRTQIKTHLGTRLTGSGNPAIKPSRLSTQSPRTNRTSPSRKTTPQTRETKNTIPQKSGIPRPTYQTHVRPV</sequence>
<dbReference type="GO" id="GO:0005929">
    <property type="term" value="C:cilium"/>
    <property type="evidence" value="ECO:0007669"/>
    <property type="project" value="TreeGrafter"/>
</dbReference>
<dbReference type="Pfam" id="PF21038">
    <property type="entry name" value="CEP104_N"/>
    <property type="match status" value="1"/>
</dbReference>
<feature type="region of interest" description="Disordered" evidence="1">
    <location>
        <begin position="324"/>
        <end position="359"/>
    </location>
</feature>
<name>A0A8E0VIJ6_9TREM</name>
<protein>
    <recommendedName>
        <fullName evidence="2">UVR domain-containing protein</fullName>
    </recommendedName>
</protein>
<reference evidence="3" key="1">
    <citation type="submission" date="2019-05" db="EMBL/GenBank/DDBJ databases">
        <title>Annotation for the trematode Fasciolopsis buski.</title>
        <authorList>
            <person name="Choi Y.-J."/>
        </authorList>
    </citation>
    <scope>NUCLEOTIDE SEQUENCE</scope>
    <source>
        <strain evidence="3">HT</strain>
        <tissue evidence="3">Whole worm</tissue>
    </source>
</reference>
<feature type="compositionally biased region" description="Polar residues" evidence="1">
    <location>
        <begin position="1069"/>
        <end position="1099"/>
    </location>
</feature>
<dbReference type="OrthoDB" id="66599at2759"/>
<feature type="domain" description="UVR" evidence="2">
    <location>
        <begin position="195"/>
        <end position="230"/>
    </location>
</feature>
<evidence type="ECO:0000313" key="3">
    <source>
        <dbReference type="EMBL" id="KAA0190298.1"/>
    </source>
</evidence>
<accession>A0A8E0VIJ6</accession>
<dbReference type="Pfam" id="PF02151">
    <property type="entry name" value="UVR"/>
    <property type="match status" value="1"/>
</dbReference>
<feature type="region of interest" description="Disordered" evidence="1">
    <location>
        <begin position="1052"/>
        <end position="1115"/>
    </location>
</feature>
<dbReference type="Pfam" id="PF21040">
    <property type="entry name" value="CEP104-like_TOG"/>
    <property type="match status" value="1"/>
</dbReference>
<dbReference type="Pfam" id="PF21039">
    <property type="entry name" value="CEP104_ZnF"/>
    <property type="match status" value="1"/>
</dbReference>
<dbReference type="EMBL" id="LUCM01007214">
    <property type="protein sequence ID" value="KAA0190298.1"/>
    <property type="molecule type" value="Genomic_DNA"/>
</dbReference>
<dbReference type="PANTHER" id="PTHR13371">
    <property type="entry name" value="GLYCINE-, GLUTAMATE-, THIENYLCYCLOHEXYLPIPERIDINE-BINDING PROTEIN"/>
    <property type="match status" value="1"/>
</dbReference>
<feature type="compositionally biased region" description="Basic and acidic residues" evidence="1">
    <location>
        <begin position="807"/>
        <end position="818"/>
    </location>
</feature>
<evidence type="ECO:0000259" key="2">
    <source>
        <dbReference type="PROSITE" id="PS50151"/>
    </source>
</evidence>
<feature type="compositionally biased region" description="Polar residues" evidence="1">
    <location>
        <begin position="825"/>
        <end position="838"/>
    </location>
</feature>
<dbReference type="InterPro" id="IPR052607">
    <property type="entry name" value="CEP104-like"/>
</dbReference>
<keyword evidence="4" id="KW-1185">Reference proteome</keyword>
<dbReference type="InterPro" id="IPR011989">
    <property type="entry name" value="ARM-like"/>
</dbReference>
<dbReference type="InterPro" id="IPR048739">
    <property type="entry name" value="CEP104_N"/>
</dbReference>
<dbReference type="Gene3D" id="1.25.10.10">
    <property type="entry name" value="Leucine-rich Repeat Variant"/>
    <property type="match status" value="1"/>
</dbReference>
<dbReference type="InterPro" id="IPR048738">
    <property type="entry name" value="CEP104_Znf"/>
</dbReference>
<evidence type="ECO:0000256" key="1">
    <source>
        <dbReference type="SAM" id="MobiDB-lite"/>
    </source>
</evidence>
<feature type="region of interest" description="Disordered" evidence="1">
    <location>
        <begin position="371"/>
        <end position="396"/>
    </location>
</feature>
<dbReference type="Proteomes" id="UP000728185">
    <property type="component" value="Unassembled WGS sequence"/>
</dbReference>
<dbReference type="InterPro" id="IPR001943">
    <property type="entry name" value="UVR_dom"/>
</dbReference>
<proteinExistence type="predicted"/>
<feature type="compositionally biased region" description="Low complexity" evidence="1">
    <location>
        <begin position="852"/>
        <end position="865"/>
    </location>
</feature>
<dbReference type="PANTHER" id="PTHR13371:SF0">
    <property type="entry name" value="CENTROSOMAL PROTEIN OF 104 KDA"/>
    <property type="match status" value="1"/>
</dbReference>
<dbReference type="InterPro" id="IPR008979">
    <property type="entry name" value="Galactose-bd-like_sf"/>
</dbReference>
<gene>
    <name evidence="3" type="ORF">FBUS_04331</name>
</gene>
<feature type="region of interest" description="Disordered" evidence="1">
    <location>
        <begin position="852"/>
        <end position="882"/>
    </location>
</feature>
<comment type="caution">
    <text evidence="3">The sequence shown here is derived from an EMBL/GenBank/DDBJ whole genome shotgun (WGS) entry which is preliminary data.</text>
</comment>